<name>A0AAV1UAT5_9STRA</name>
<dbReference type="AlphaFoldDB" id="A0AAV1UAT5"/>
<evidence type="ECO:0000256" key="1">
    <source>
        <dbReference type="SAM" id="MobiDB-lite"/>
    </source>
</evidence>
<feature type="transmembrane region" description="Helical" evidence="2">
    <location>
        <begin position="12"/>
        <end position="29"/>
    </location>
</feature>
<sequence>MHSRATRAVSEVVVAAGTAGAIASAWWLLNQLLTADDRLKRIGTSSAYLDSEAVSSPNTSYPSAPRRSYQSERDHDIDDGGFASLPLVSESESDTDEDAMSYTAEYYTPHHDVCMLSVSVQTLLSPLANASTACRLYEAETDENETTSMLSFSDTELSSNGSALSLSSGYNEQEENWIVPRSLTYARTEQWLYVRL</sequence>
<keyword evidence="2" id="KW-0812">Transmembrane</keyword>
<feature type="compositionally biased region" description="Polar residues" evidence="1">
    <location>
        <begin position="52"/>
        <end position="62"/>
    </location>
</feature>
<gene>
    <name evidence="3" type="ORF">PM001_LOCUS15568</name>
</gene>
<feature type="region of interest" description="Disordered" evidence="1">
    <location>
        <begin position="52"/>
        <end position="75"/>
    </location>
</feature>
<dbReference type="EMBL" id="CAKLBY020000167">
    <property type="protein sequence ID" value="CAK7930418.1"/>
    <property type="molecule type" value="Genomic_DNA"/>
</dbReference>
<keyword evidence="2" id="KW-1133">Transmembrane helix</keyword>
<keyword evidence="2" id="KW-0472">Membrane</keyword>
<organism evidence="3 4">
    <name type="scientific">Peronospora matthiolae</name>
    <dbReference type="NCBI Taxonomy" id="2874970"/>
    <lineage>
        <taxon>Eukaryota</taxon>
        <taxon>Sar</taxon>
        <taxon>Stramenopiles</taxon>
        <taxon>Oomycota</taxon>
        <taxon>Peronosporomycetes</taxon>
        <taxon>Peronosporales</taxon>
        <taxon>Peronosporaceae</taxon>
        <taxon>Peronospora</taxon>
    </lineage>
</organism>
<proteinExistence type="predicted"/>
<protein>
    <submittedName>
        <fullName evidence="3">Uncharacterized protein</fullName>
    </submittedName>
</protein>
<reference evidence="3" key="1">
    <citation type="submission" date="2024-01" db="EMBL/GenBank/DDBJ databases">
        <authorList>
            <person name="Webb A."/>
        </authorList>
    </citation>
    <scope>NUCLEOTIDE SEQUENCE</scope>
    <source>
        <strain evidence="3">Pm1</strain>
    </source>
</reference>
<comment type="caution">
    <text evidence="3">The sequence shown here is derived from an EMBL/GenBank/DDBJ whole genome shotgun (WGS) entry which is preliminary data.</text>
</comment>
<dbReference type="Proteomes" id="UP001162060">
    <property type="component" value="Unassembled WGS sequence"/>
</dbReference>
<evidence type="ECO:0000313" key="4">
    <source>
        <dbReference type="Proteomes" id="UP001162060"/>
    </source>
</evidence>
<accession>A0AAV1UAT5</accession>
<evidence type="ECO:0000313" key="3">
    <source>
        <dbReference type="EMBL" id="CAK7930418.1"/>
    </source>
</evidence>
<evidence type="ECO:0000256" key="2">
    <source>
        <dbReference type="SAM" id="Phobius"/>
    </source>
</evidence>